<evidence type="ECO:0000256" key="7">
    <source>
        <dbReference type="ARBA" id="ARBA00023080"/>
    </source>
</evidence>
<keyword evidence="6 10" id="KW-0460">Magnesium</keyword>
<dbReference type="Gene3D" id="3.90.950.10">
    <property type="match status" value="1"/>
</dbReference>
<evidence type="ECO:0000256" key="4">
    <source>
        <dbReference type="ARBA" id="ARBA00022741"/>
    </source>
</evidence>
<feature type="active site" description="Proton acceptor" evidence="10">
    <location>
        <position position="76"/>
    </location>
</feature>
<dbReference type="GO" id="GO:0009146">
    <property type="term" value="P:purine nucleoside triphosphate catabolic process"/>
    <property type="evidence" value="ECO:0007669"/>
    <property type="project" value="UniProtKB-UniRule"/>
</dbReference>
<protein>
    <recommendedName>
        <fullName evidence="10">dITP/XTP pyrophosphatase</fullName>
        <ecNumber evidence="10">3.6.1.66</ecNumber>
    </recommendedName>
    <alternativeName>
        <fullName evidence="10">Non-canonical purine NTP pyrophosphatase</fullName>
    </alternativeName>
    <alternativeName>
        <fullName evidence="10">Non-standard purine NTP pyrophosphatase</fullName>
    </alternativeName>
    <alternativeName>
        <fullName evidence="10">Nucleoside-triphosphate diphosphatase</fullName>
    </alternativeName>
    <alternativeName>
        <fullName evidence="10">Nucleoside-triphosphate pyrophosphatase</fullName>
        <shortName evidence="10">NTPase</shortName>
    </alternativeName>
</protein>
<dbReference type="NCBIfam" id="TIGR00042">
    <property type="entry name" value="RdgB/HAM1 family non-canonical purine NTP pyrophosphatase"/>
    <property type="match status" value="1"/>
</dbReference>
<dbReference type="FunFam" id="3.90.950.10:FF:000001">
    <property type="entry name" value="dITP/XTP pyrophosphatase"/>
    <property type="match status" value="1"/>
</dbReference>
<evidence type="ECO:0000256" key="8">
    <source>
        <dbReference type="ARBA" id="ARBA00051875"/>
    </source>
</evidence>
<dbReference type="CDD" id="cd00515">
    <property type="entry name" value="HAM1"/>
    <property type="match status" value="1"/>
</dbReference>
<comment type="function">
    <text evidence="10">Pyrophosphatase that catalyzes the hydrolysis of nucleoside triphosphates to their monophosphate derivatives, with a high preference for the non-canonical purine nucleotides XTP (xanthosine triphosphate), dITP (deoxyinosine triphosphate) and ITP. Seems to function as a house-cleaning enzyme that removes non-canonical purine nucleotides from the nucleotide pool, thus preventing their incorporation into DNA/RNA and avoiding chromosomal lesions.</text>
</comment>
<evidence type="ECO:0000256" key="9">
    <source>
        <dbReference type="ARBA" id="ARBA00052017"/>
    </source>
</evidence>
<keyword evidence="13" id="KW-1185">Reference proteome</keyword>
<proteinExistence type="inferred from homology"/>
<evidence type="ECO:0000256" key="10">
    <source>
        <dbReference type="HAMAP-Rule" id="MF_01405"/>
    </source>
</evidence>
<evidence type="ECO:0000256" key="6">
    <source>
        <dbReference type="ARBA" id="ARBA00022842"/>
    </source>
</evidence>
<dbReference type="InterPro" id="IPR029001">
    <property type="entry name" value="ITPase-like_fam"/>
</dbReference>
<dbReference type="EC" id="3.6.1.66" evidence="10"/>
<feature type="binding site" evidence="10">
    <location>
        <position position="76"/>
    </location>
    <ligand>
        <name>Mg(2+)</name>
        <dbReference type="ChEBI" id="CHEBI:18420"/>
    </ligand>
</feature>
<reference evidence="13" key="1">
    <citation type="submission" date="2015-11" db="EMBL/GenBank/DDBJ databases">
        <authorList>
            <person name="Varghese N."/>
        </authorList>
    </citation>
    <scope>NUCLEOTIDE SEQUENCE [LARGE SCALE GENOMIC DNA]</scope>
    <source>
        <strain evidence="13">JGI-23</strain>
    </source>
</reference>
<dbReference type="GO" id="GO:0035870">
    <property type="term" value="F:dITP diphosphatase activity"/>
    <property type="evidence" value="ECO:0007669"/>
    <property type="project" value="UniProtKB-UniRule"/>
</dbReference>
<evidence type="ECO:0000256" key="3">
    <source>
        <dbReference type="ARBA" id="ARBA00022723"/>
    </source>
</evidence>
<sequence length="206" mass="23217">MKIVLATRNRHKVEEIKQILKIYLPDEIYSGLEILSTADFPEIPDIYEDGKTYYENASKKARIVHKFTGLPSVADDSGIEVDFLNGEPGVISAVYAGENATDDENNRKLLKLLEGVPIENRTARFRCVIVYVDGDVEKIFEGVTEGKVIFEPRGDGGFGYDPLFVPDGFDLTFAQMPKDLKNRISHRAKAIKKFAEFISEILQKQN</sequence>
<evidence type="ECO:0000256" key="5">
    <source>
        <dbReference type="ARBA" id="ARBA00022801"/>
    </source>
</evidence>
<gene>
    <name evidence="12" type="ORF">JGI23_00678</name>
</gene>
<comment type="caution">
    <text evidence="10">Lacks conserved residue(s) required for the propagation of feature annotation.</text>
</comment>
<feature type="binding site" evidence="10">
    <location>
        <begin position="158"/>
        <end position="161"/>
    </location>
    <ligand>
        <name>substrate</name>
    </ligand>
</feature>
<evidence type="ECO:0000313" key="13">
    <source>
        <dbReference type="Proteomes" id="UP000199197"/>
    </source>
</evidence>
<comment type="cofactor">
    <cofactor evidence="10">
        <name>Mg(2+)</name>
        <dbReference type="ChEBI" id="CHEBI:18420"/>
    </cofactor>
    <text evidence="10">Binds 1 Mg(2+) ion per subunit.</text>
</comment>
<evidence type="ECO:0000313" key="12">
    <source>
        <dbReference type="EMBL" id="CUS99548.1"/>
    </source>
</evidence>
<dbReference type="AlphaFoldDB" id="A0A0P1MV41"/>
<keyword evidence="3 10" id="KW-0479">Metal-binding</keyword>
<dbReference type="Pfam" id="PF01725">
    <property type="entry name" value="Ham1p_like"/>
    <property type="match status" value="1"/>
</dbReference>
<dbReference type="EMBL" id="CZVW01000006">
    <property type="protein sequence ID" value="CUS99548.1"/>
    <property type="molecule type" value="Genomic_DNA"/>
</dbReference>
<dbReference type="HAMAP" id="MF_01405">
    <property type="entry name" value="Non_canon_purine_NTPase"/>
    <property type="match status" value="1"/>
</dbReference>
<feature type="binding site" evidence="10">
    <location>
        <position position="181"/>
    </location>
    <ligand>
        <name>substrate</name>
    </ligand>
</feature>
<dbReference type="RefSeq" id="WP_092348533.1">
    <property type="nucleotide sequence ID" value="NZ_CZVW01000006.1"/>
</dbReference>
<name>A0A0P1MV41_9BACT</name>
<dbReference type="OrthoDB" id="9807456at2"/>
<keyword evidence="7 10" id="KW-0546">Nucleotide metabolism</keyword>
<comment type="catalytic activity">
    <reaction evidence="8 10">
        <text>dITP + H2O = dIMP + diphosphate + H(+)</text>
        <dbReference type="Rhea" id="RHEA:28342"/>
        <dbReference type="ChEBI" id="CHEBI:15377"/>
        <dbReference type="ChEBI" id="CHEBI:15378"/>
        <dbReference type="ChEBI" id="CHEBI:33019"/>
        <dbReference type="ChEBI" id="CHEBI:61194"/>
        <dbReference type="ChEBI" id="CHEBI:61382"/>
        <dbReference type="EC" id="3.6.1.66"/>
    </reaction>
</comment>
<comment type="catalytic activity">
    <reaction evidence="9 10">
        <text>XTP + H2O = XMP + diphosphate + H(+)</text>
        <dbReference type="Rhea" id="RHEA:28610"/>
        <dbReference type="ChEBI" id="CHEBI:15377"/>
        <dbReference type="ChEBI" id="CHEBI:15378"/>
        <dbReference type="ChEBI" id="CHEBI:33019"/>
        <dbReference type="ChEBI" id="CHEBI:57464"/>
        <dbReference type="ChEBI" id="CHEBI:61314"/>
        <dbReference type="EC" id="3.6.1.66"/>
    </reaction>
</comment>
<dbReference type="PANTHER" id="PTHR11067">
    <property type="entry name" value="INOSINE TRIPHOSPHATE PYROPHOSPHATASE/HAM1 PROTEIN"/>
    <property type="match status" value="1"/>
</dbReference>
<dbReference type="GO" id="GO:0017111">
    <property type="term" value="F:ribonucleoside triphosphate phosphatase activity"/>
    <property type="evidence" value="ECO:0007669"/>
    <property type="project" value="InterPro"/>
</dbReference>
<keyword evidence="5 10" id="KW-0378">Hydrolase</keyword>
<dbReference type="GO" id="GO:0000166">
    <property type="term" value="F:nucleotide binding"/>
    <property type="evidence" value="ECO:0007669"/>
    <property type="project" value="UniProtKB-KW"/>
</dbReference>
<dbReference type="GO" id="GO:0005829">
    <property type="term" value="C:cytosol"/>
    <property type="evidence" value="ECO:0007669"/>
    <property type="project" value="TreeGrafter"/>
</dbReference>
<dbReference type="GO" id="GO:0036222">
    <property type="term" value="F:XTP diphosphatase activity"/>
    <property type="evidence" value="ECO:0007669"/>
    <property type="project" value="UniProtKB-UniRule"/>
</dbReference>
<evidence type="ECO:0000256" key="1">
    <source>
        <dbReference type="ARBA" id="ARBA00008023"/>
    </source>
</evidence>
<dbReference type="GO" id="GO:0036220">
    <property type="term" value="F:ITP diphosphatase activity"/>
    <property type="evidence" value="ECO:0007669"/>
    <property type="project" value="UniProtKB-UniRule"/>
</dbReference>
<comment type="similarity">
    <text evidence="1 10 11">Belongs to the HAM1 NTPase family.</text>
</comment>
<feature type="binding site" evidence="10">
    <location>
        <position position="77"/>
    </location>
    <ligand>
        <name>substrate</name>
    </ligand>
</feature>
<organism evidence="12 13">
    <name type="scientific">Candidatus Chryseopegocella kryptomonas</name>
    <dbReference type="NCBI Taxonomy" id="1633643"/>
    <lineage>
        <taxon>Bacteria</taxon>
        <taxon>Pseudomonadati</taxon>
        <taxon>Candidatus Kryptoniota</taxon>
        <taxon>Candidatus Chryseopegocella</taxon>
    </lineage>
</organism>
<dbReference type="SUPFAM" id="SSF52972">
    <property type="entry name" value="ITPase-like"/>
    <property type="match status" value="1"/>
</dbReference>
<accession>A0A0P1MV41</accession>
<dbReference type="GO" id="GO:0009117">
    <property type="term" value="P:nucleotide metabolic process"/>
    <property type="evidence" value="ECO:0007669"/>
    <property type="project" value="UniProtKB-KW"/>
</dbReference>
<evidence type="ECO:0000256" key="11">
    <source>
        <dbReference type="RuleBase" id="RU003781"/>
    </source>
</evidence>
<feature type="binding site" evidence="10">
    <location>
        <begin position="186"/>
        <end position="187"/>
    </location>
    <ligand>
        <name>substrate</name>
    </ligand>
</feature>
<dbReference type="InterPro" id="IPR002637">
    <property type="entry name" value="RdgB/HAM1"/>
</dbReference>
<dbReference type="Proteomes" id="UP000199197">
    <property type="component" value="Unassembled WGS sequence"/>
</dbReference>
<comment type="subunit">
    <text evidence="2 10">Homodimer.</text>
</comment>
<keyword evidence="4 10" id="KW-0547">Nucleotide-binding</keyword>
<dbReference type="PANTHER" id="PTHR11067:SF9">
    <property type="entry name" value="INOSINE TRIPHOSPHATE PYROPHOSPHATASE"/>
    <property type="match status" value="1"/>
</dbReference>
<dbReference type="InterPro" id="IPR020922">
    <property type="entry name" value="dITP/XTP_pyrophosphatase"/>
</dbReference>
<feature type="binding site" evidence="10">
    <location>
        <begin position="7"/>
        <end position="12"/>
    </location>
    <ligand>
        <name>substrate</name>
    </ligand>
</feature>
<comment type="catalytic activity">
    <reaction evidence="10">
        <text>ITP + H2O = IMP + diphosphate + H(+)</text>
        <dbReference type="Rhea" id="RHEA:29399"/>
        <dbReference type="ChEBI" id="CHEBI:15377"/>
        <dbReference type="ChEBI" id="CHEBI:15378"/>
        <dbReference type="ChEBI" id="CHEBI:33019"/>
        <dbReference type="ChEBI" id="CHEBI:58053"/>
        <dbReference type="ChEBI" id="CHEBI:61402"/>
        <dbReference type="EC" id="3.6.1.66"/>
    </reaction>
</comment>
<evidence type="ECO:0000256" key="2">
    <source>
        <dbReference type="ARBA" id="ARBA00011738"/>
    </source>
</evidence>
<dbReference type="GO" id="GO:0046872">
    <property type="term" value="F:metal ion binding"/>
    <property type="evidence" value="ECO:0007669"/>
    <property type="project" value="UniProtKB-KW"/>
</dbReference>